<evidence type="ECO:0000313" key="2">
    <source>
        <dbReference type="EMBL" id="GHO57763.1"/>
    </source>
</evidence>
<evidence type="ECO:0000313" key="3">
    <source>
        <dbReference type="Proteomes" id="UP000654345"/>
    </source>
</evidence>
<dbReference type="EMBL" id="BNJG01000002">
    <property type="protein sequence ID" value="GHO57763.1"/>
    <property type="molecule type" value="Genomic_DNA"/>
</dbReference>
<dbReference type="PANTHER" id="PTHR33055">
    <property type="entry name" value="TRANSPOSASE FOR INSERTION SEQUENCE ELEMENT IS1111A"/>
    <property type="match status" value="1"/>
</dbReference>
<reference evidence="2 3" key="1">
    <citation type="journal article" date="2021" name="Int. J. Syst. Evol. Microbiol.">
        <title>Reticulibacter mediterranei gen. nov., sp. nov., within the new family Reticulibacteraceae fam. nov., and Ktedonospora formicarum gen. nov., sp. nov., Ktedonobacter robiniae sp. nov., Dictyobacter formicarum sp. nov. and Dictyobacter arantiisoli sp. nov., belonging to the class Ktedonobacteria.</title>
        <authorList>
            <person name="Yabe S."/>
            <person name="Zheng Y."/>
            <person name="Wang C.M."/>
            <person name="Sakai Y."/>
            <person name="Abe K."/>
            <person name="Yokota A."/>
            <person name="Donadio S."/>
            <person name="Cavaletti L."/>
            <person name="Monciardini P."/>
        </authorList>
    </citation>
    <scope>NUCLEOTIDE SEQUENCE [LARGE SCALE GENOMIC DNA]</scope>
    <source>
        <strain evidence="2 3">SOSP1-30</strain>
    </source>
</reference>
<dbReference type="RefSeq" id="WP_201374073.1">
    <property type="nucleotide sequence ID" value="NZ_BNJG01000002.1"/>
</dbReference>
<organism evidence="2 3">
    <name type="scientific">Ktedonobacter robiniae</name>
    <dbReference type="NCBI Taxonomy" id="2778365"/>
    <lineage>
        <taxon>Bacteria</taxon>
        <taxon>Bacillati</taxon>
        <taxon>Chloroflexota</taxon>
        <taxon>Ktedonobacteria</taxon>
        <taxon>Ktedonobacterales</taxon>
        <taxon>Ktedonobacteraceae</taxon>
        <taxon>Ktedonobacter</taxon>
    </lineage>
</organism>
<dbReference type="PANTHER" id="PTHR33055:SF3">
    <property type="entry name" value="PUTATIVE TRANSPOSASE FOR IS117-RELATED"/>
    <property type="match status" value="1"/>
</dbReference>
<keyword evidence="3" id="KW-1185">Reference proteome</keyword>
<name>A0ABQ3UYA6_9CHLR</name>
<comment type="caution">
    <text evidence="2">The sequence shown here is derived from an EMBL/GenBank/DDBJ whole genome shotgun (WGS) entry which is preliminary data.</text>
</comment>
<gene>
    <name evidence="2" type="ORF">KSB_62380</name>
</gene>
<proteinExistence type="predicted"/>
<protein>
    <recommendedName>
        <fullName evidence="4">IS110 family transposase</fullName>
    </recommendedName>
</protein>
<evidence type="ECO:0008006" key="4">
    <source>
        <dbReference type="Google" id="ProtNLM"/>
    </source>
</evidence>
<dbReference type="InterPro" id="IPR047650">
    <property type="entry name" value="Transpos_IS110"/>
</dbReference>
<feature type="compositionally biased region" description="Polar residues" evidence="1">
    <location>
        <begin position="1"/>
        <end position="12"/>
    </location>
</feature>
<accession>A0ABQ3UYA6</accession>
<evidence type="ECO:0000256" key="1">
    <source>
        <dbReference type="SAM" id="MobiDB-lite"/>
    </source>
</evidence>
<sequence>MTRSSVTIQITPEPSPSTPSWMGEVAALRGRAQMDRHGRGGLRQLLYMCALVSMRWDPHMRTWAQQLKARGKPNKVVLVAVMRKLAHIIYGVWKHASEYDAHLAFPAAV</sequence>
<dbReference type="Proteomes" id="UP000654345">
    <property type="component" value="Unassembled WGS sequence"/>
</dbReference>
<feature type="region of interest" description="Disordered" evidence="1">
    <location>
        <begin position="1"/>
        <end position="21"/>
    </location>
</feature>